<accession>A0A101FHI8</accession>
<dbReference type="SUPFAM" id="SSF52540">
    <property type="entry name" value="P-loop containing nucleoside triphosphate hydrolases"/>
    <property type="match status" value="1"/>
</dbReference>
<evidence type="ECO:0000313" key="3">
    <source>
        <dbReference type="EMBL" id="KUK37153.1"/>
    </source>
</evidence>
<dbReference type="InterPro" id="IPR027417">
    <property type="entry name" value="P-loop_NTPase"/>
</dbReference>
<keyword evidence="1" id="KW-0547">Nucleotide-binding</keyword>
<proteinExistence type="inferred from homology"/>
<dbReference type="Pfam" id="PF10662">
    <property type="entry name" value="PduV-EutP"/>
    <property type="match status" value="1"/>
</dbReference>
<gene>
    <name evidence="3" type="ORF">XD66_0124</name>
</gene>
<dbReference type="PANTHER" id="PTHR40453:SF1">
    <property type="entry name" value="PROTEIN YOEF"/>
    <property type="match status" value="1"/>
</dbReference>
<dbReference type="Proteomes" id="UP000053326">
    <property type="component" value="Unassembled WGS sequence"/>
</dbReference>
<name>A0A101FHI8_9THEO</name>
<protein>
    <submittedName>
        <fullName evidence="3">Ethanolamine/propanediol utilization protein</fullName>
    </submittedName>
</protein>
<dbReference type="GO" id="GO:0005524">
    <property type="term" value="F:ATP binding"/>
    <property type="evidence" value="ECO:0007669"/>
    <property type="project" value="UniProtKB-UniRule"/>
</dbReference>
<dbReference type="PIRSF" id="PIRSF036409">
    <property type="entry name" value="EutP_PduV"/>
    <property type="match status" value="1"/>
</dbReference>
<dbReference type="AlphaFoldDB" id="A0A101FHI8"/>
<evidence type="ECO:0000256" key="1">
    <source>
        <dbReference type="PIRNR" id="PIRNR036409"/>
    </source>
</evidence>
<dbReference type="PANTHER" id="PTHR40453">
    <property type="entry name" value="PROTEIN YOEF"/>
    <property type="match status" value="1"/>
</dbReference>
<feature type="domain" description="AAA+ ATPase" evidence="2">
    <location>
        <begin position="6"/>
        <end position="141"/>
    </location>
</feature>
<dbReference type="EMBL" id="LGFO01000007">
    <property type="protein sequence ID" value="KUK37153.1"/>
    <property type="molecule type" value="Genomic_DNA"/>
</dbReference>
<dbReference type="Gene3D" id="3.40.50.300">
    <property type="entry name" value="P-loop containing nucleotide triphosphate hydrolases"/>
    <property type="match status" value="1"/>
</dbReference>
<dbReference type="InterPro" id="IPR003593">
    <property type="entry name" value="AAA+_ATPase"/>
</dbReference>
<evidence type="ECO:0000259" key="2">
    <source>
        <dbReference type="SMART" id="SM00382"/>
    </source>
</evidence>
<dbReference type="InterPro" id="IPR012381">
    <property type="entry name" value="EutP_PduV"/>
</dbReference>
<comment type="caution">
    <text evidence="3">The sequence shown here is derived from an EMBL/GenBank/DDBJ whole genome shotgun (WGS) entry which is preliminary data.</text>
</comment>
<reference evidence="4" key="1">
    <citation type="journal article" date="2015" name="MBio">
        <title>Genome-Resolved Metagenomic Analysis Reveals Roles for Candidate Phyla and Other Microbial Community Members in Biogeochemical Transformations in Oil Reservoirs.</title>
        <authorList>
            <person name="Hu P."/>
            <person name="Tom L."/>
            <person name="Singh A."/>
            <person name="Thomas B.C."/>
            <person name="Baker B.J."/>
            <person name="Piceno Y.M."/>
            <person name="Andersen G.L."/>
            <person name="Banfield J.F."/>
        </authorList>
    </citation>
    <scope>NUCLEOTIDE SEQUENCE [LARGE SCALE GENOMIC DNA]</scope>
</reference>
<comment type="similarity">
    <text evidence="1">Belongs to the EutP/PduV family.</text>
</comment>
<sequence length="168" mass="18977">MEKHKKQRRILVVGEVGAGKTTLIQTVLKGVESVPKTQAPVYCDCFVDTPGEYFQNPHYRRNLLSLAQGCSNVLFIQDCTKPMSAFPPDFAHGFLVPVIGIVTKADLGCRDDYQRAERWLRQAGARNIYVVSAVTGFGLKRLKDELFVRQENRNRTVTEQFDCHVSKS</sequence>
<organism evidence="3 4">
    <name type="scientific">Thermacetogenium phaeum</name>
    <dbReference type="NCBI Taxonomy" id="85874"/>
    <lineage>
        <taxon>Bacteria</taxon>
        <taxon>Bacillati</taxon>
        <taxon>Bacillota</taxon>
        <taxon>Clostridia</taxon>
        <taxon>Thermoanaerobacterales</taxon>
        <taxon>Thermoanaerobacteraceae</taxon>
        <taxon>Thermacetogenium</taxon>
    </lineage>
</organism>
<evidence type="ECO:0000313" key="4">
    <source>
        <dbReference type="Proteomes" id="UP000053326"/>
    </source>
</evidence>
<dbReference type="SMART" id="SM00382">
    <property type="entry name" value="AAA"/>
    <property type="match status" value="1"/>
</dbReference>
<dbReference type="GO" id="GO:0006576">
    <property type="term" value="P:biogenic amine metabolic process"/>
    <property type="evidence" value="ECO:0007669"/>
    <property type="project" value="InterPro"/>
</dbReference>
<dbReference type="CDD" id="cd00882">
    <property type="entry name" value="Ras_like_GTPase"/>
    <property type="match status" value="1"/>
</dbReference>